<dbReference type="GO" id="GO:0005525">
    <property type="term" value="F:GTP binding"/>
    <property type="evidence" value="ECO:0007669"/>
    <property type="project" value="UniProtKB-KW"/>
</dbReference>
<keyword evidence="7" id="KW-1185">Reference proteome</keyword>
<dbReference type="InterPro" id="IPR006073">
    <property type="entry name" value="GTP-bd"/>
</dbReference>
<dbReference type="AlphaFoldDB" id="A0A098VV42"/>
<sequence length="234" mass="25403">MRHMAAKSTTTRLPMHSLQINRPAENSFAAKKTPVANKLESGMAASGPVNVRPSFRAKLKSTRVSPDIEQLVQRLVFDHRQRRAAQEAQPLGNSVVIGFIGRSNVGKSSLLNALIGKRSGTAAGVSPIPGHTKAINIYRWITPPSVSDNTAGQRMRKDGCHSGHNQRGGSLQAHGRLEKEIFLIDMPGYGYVSQSSTARERLGSLAKAFIASPAVPLSRLFLLIDSRHGTDFLF</sequence>
<evidence type="ECO:0000259" key="5">
    <source>
        <dbReference type="PROSITE" id="PS51706"/>
    </source>
</evidence>
<dbReference type="GeneID" id="25258121"/>
<organism evidence="6 7">
    <name type="scientific">Mitosporidium daphniae</name>
    <dbReference type="NCBI Taxonomy" id="1485682"/>
    <lineage>
        <taxon>Eukaryota</taxon>
        <taxon>Fungi</taxon>
        <taxon>Fungi incertae sedis</taxon>
        <taxon>Microsporidia</taxon>
        <taxon>Mitosporidium</taxon>
    </lineage>
</organism>
<keyword evidence="1" id="KW-0479">Metal-binding</keyword>
<keyword evidence="4" id="KW-0342">GTP-binding</keyword>
<dbReference type="PROSITE" id="PS51706">
    <property type="entry name" value="G_ENGB"/>
    <property type="match status" value="1"/>
</dbReference>
<gene>
    <name evidence="6" type="ORF">DI09_11p130</name>
</gene>
<dbReference type="PANTHER" id="PTHR11649:SF13">
    <property type="entry name" value="ENGB-TYPE G DOMAIN-CONTAINING PROTEIN"/>
    <property type="match status" value="1"/>
</dbReference>
<dbReference type="SUPFAM" id="SSF52540">
    <property type="entry name" value="P-loop containing nucleoside triphosphate hydrolases"/>
    <property type="match status" value="1"/>
</dbReference>
<accession>A0A098VV42</accession>
<dbReference type="VEuPathDB" id="MicrosporidiaDB:DI09_11p130"/>
<dbReference type="InterPro" id="IPR030393">
    <property type="entry name" value="G_ENGB_dom"/>
</dbReference>
<evidence type="ECO:0000256" key="4">
    <source>
        <dbReference type="ARBA" id="ARBA00023134"/>
    </source>
</evidence>
<dbReference type="Gene3D" id="3.40.50.300">
    <property type="entry name" value="P-loop containing nucleotide triphosphate hydrolases"/>
    <property type="match status" value="1"/>
</dbReference>
<evidence type="ECO:0000313" key="6">
    <source>
        <dbReference type="EMBL" id="KGG52968.1"/>
    </source>
</evidence>
<feature type="domain" description="EngB-type G" evidence="5">
    <location>
        <begin position="93"/>
        <end position="234"/>
    </location>
</feature>
<dbReference type="RefSeq" id="XP_013239395.1">
    <property type="nucleotide sequence ID" value="XM_013383941.1"/>
</dbReference>
<protein>
    <submittedName>
        <fullName evidence="6">Putative GTP-binding protein EngB</fullName>
    </submittedName>
</protein>
<dbReference type="OrthoDB" id="391988at2759"/>
<evidence type="ECO:0000256" key="2">
    <source>
        <dbReference type="ARBA" id="ARBA00022741"/>
    </source>
</evidence>
<evidence type="ECO:0000256" key="3">
    <source>
        <dbReference type="ARBA" id="ARBA00022842"/>
    </source>
</evidence>
<dbReference type="PANTHER" id="PTHR11649">
    <property type="entry name" value="MSS1/TRME-RELATED GTP-BINDING PROTEIN"/>
    <property type="match status" value="1"/>
</dbReference>
<dbReference type="HOGENOM" id="CLU_1185264_0_0_1"/>
<proteinExistence type="predicted"/>
<dbReference type="Pfam" id="PF01926">
    <property type="entry name" value="MMR_HSR1"/>
    <property type="match status" value="1"/>
</dbReference>
<dbReference type="GO" id="GO:0046872">
    <property type="term" value="F:metal ion binding"/>
    <property type="evidence" value="ECO:0007669"/>
    <property type="project" value="UniProtKB-KW"/>
</dbReference>
<evidence type="ECO:0000313" key="7">
    <source>
        <dbReference type="Proteomes" id="UP000029725"/>
    </source>
</evidence>
<dbReference type="InterPro" id="IPR027417">
    <property type="entry name" value="P-loop_NTPase"/>
</dbReference>
<keyword evidence="2" id="KW-0547">Nucleotide-binding</keyword>
<keyword evidence="3" id="KW-0460">Magnesium</keyword>
<reference evidence="6 7" key="1">
    <citation type="submission" date="2014-04" db="EMBL/GenBank/DDBJ databases">
        <title>A new species of microsporidia sheds light on the evolution of extreme parasitism.</title>
        <authorList>
            <person name="Haag K.L."/>
            <person name="James T.Y."/>
            <person name="Larsson R."/>
            <person name="Schaer T.M."/>
            <person name="Refardt D."/>
            <person name="Pombert J.-F."/>
            <person name="Ebert D."/>
        </authorList>
    </citation>
    <scope>NUCLEOTIDE SEQUENCE [LARGE SCALE GENOMIC DNA]</scope>
    <source>
        <strain evidence="6 7">UGP3</strain>
        <tissue evidence="6">Spores</tissue>
    </source>
</reference>
<evidence type="ECO:0000256" key="1">
    <source>
        <dbReference type="ARBA" id="ARBA00022723"/>
    </source>
</evidence>
<dbReference type="Proteomes" id="UP000029725">
    <property type="component" value="Unassembled WGS sequence"/>
</dbReference>
<name>A0A098VV42_9MICR</name>
<comment type="caution">
    <text evidence="6">The sequence shown here is derived from an EMBL/GenBank/DDBJ whole genome shotgun (WGS) entry which is preliminary data.</text>
</comment>
<dbReference type="EMBL" id="JMKJ01000022">
    <property type="protein sequence ID" value="KGG52968.1"/>
    <property type="molecule type" value="Genomic_DNA"/>
</dbReference>